<protein>
    <submittedName>
        <fullName evidence="1">Uncharacterized protein</fullName>
    </submittedName>
</protein>
<dbReference type="Proteomes" id="UP000838821">
    <property type="component" value="Unassembled WGS sequence"/>
</dbReference>
<organism evidence="1 2">
    <name type="scientific">Paenibacillus allorhizoplanae</name>
    <dbReference type="NCBI Taxonomy" id="2905648"/>
    <lineage>
        <taxon>Bacteria</taxon>
        <taxon>Bacillati</taxon>
        <taxon>Bacillota</taxon>
        <taxon>Bacilli</taxon>
        <taxon>Bacillales</taxon>
        <taxon>Paenibacillaceae</taxon>
        <taxon>Paenibacillus</taxon>
    </lineage>
</organism>
<proteinExistence type="predicted"/>
<name>A0ABM9CWY9_9BACL</name>
<gene>
    <name evidence="1" type="ORF">PAECIP111891_06055</name>
</gene>
<reference evidence="1" key="1">
    <citation type="submission" date="2022-01" db="EMBL/GenBank/DDBJ databases">
        <authorList>
            <person name="Criscuolo A."/>
        </authorList>
    </citation>
    <scope>NUCLEOTIDE SEQUENCE</scope>
    <source>
        <strain evidence="1">CIP111891</strain>
    </source>
</reference>
<dbReference type="RefSeq" id="WP_236292227.1">
    <property type="nucleotide sequence ID" value="NZ_CAKMMW010000027.1"/>
</dbReference>
<keyword evidence="2" id="KW-1185">Reference proteome</keyword>
<sequence length="140" mass="16528">MRSAFVLIDSDESESIFKILDSFSSNYENIQWVYIDDKNDPILYIQFDLQKYLLNEIESPENNLLVEIIKSYQVIQIDISGRHSGDKEVLFVVKELLSKFNGFAMDDYSDHLWHLIEIQNGAKYNGFNFFDYNGWNLKNH</sequence>
<evidence type="ECO:0000313" key="2">
    <source>
        <dbReference type="Proteomes" id="UP000838821"/>
    </source>
</evidence>
<comment type="caution">
    <text evidence="1">The sequence shown here is derived from an EMBL/GenBank/DDBJ whole genome shotgun (WGS) entry which is preliminary data.</text>
</comment>
<accession>A0ABM9CWY9</accession>
<dbReference type="EMBL" id="CAKMMW010000027">
    <property type="protein sequence ID" value="CAH1227015.1"/>
    <property type="molecule type" value="Genomic_DNA"/>
</dbReference>
<evidence type="ECO:0000313" key="1">
    <source>
        <dbReference type="EMBL" id="CAH1227015.1"/>
    </source>
</evidence>